<reference evidence="4" key="1">
    <citation type="submission" date="2016-10" db="EMBL/GenBank/DDBJ databases">
        <title>Comparative genomics uncovers the prolific and rare metabolic potential of the cyanobacterial genus Moorea.</title>
        <authorList>
            <person name="Leao T."/>
            <person name="Castelao G."/>
            <person name="Korobeynikov A."/>
            <person name="Monroe E.A."/>
            <person name="Podell S."/>
            <person name="Glukhov E."/>
            <person name="Allen E."/>
            <person name="Gerwick W.H."/>
            <person name="Gerwick L."/>
        </authorList>
    </citation>
    <scope>NUCLEOTIDE SEQUENCE [LARGE SCALE GENOMIC DNA]</scope>
    <source>
        <strain evidence="4">PAL-8-15-08-1</strain>
    </source>
</reference>
<feature type="chain" id="PRO_5009438827" description="MABP domain-containing protein" evidence="1">
    <location>
        <begin position="22"/>
        <end position="368"/>
    </location>
</feature>
<dbReference type="Proteomes" id="UP000177870">
    <property type="component" value="Chromosome"/>
</dbReference>
<dbReference type="InterPro" id="IPR023341">
    <property type="entry name" value="MABP"/>
</dbReference>
<dbReference type="KEGG" id="mpro:BJP34_14425"/>
<organism evidence="3 4">
    <name type="scientific">Moorena producens PAL-8-15-08-1</name>
    <dbReference type="NCBI Taxonomy" id="1458985"/>
    <lineage>
        <taxon>Bacteria</taxon>
        <taxon>Bacillati</taxon>
        <taxon>Cyanobacteriota</taxon>
        <taxon>Cyanophyceae</taxon>
        <taxon>Coleofasciculales</taxon>
        <taxon>Coleofasciculaceae</taxon>
        <taxon>Moorena</taxon>
    </lineage>
</organism>
<proteinExistence type="predicted"/>
<evidence type="ECO:0000259" key="2">
    <source>
        <dbReference type="PROSITE" id="PS51498"/>
    </source>
</evidence>
<dbReference type="STRING" id="1458985.BJP34_14425"/>
<evidence type="ECO:0000313" key="3">
    <source>
        <dbReference type="EMBL" id="AOX00491.1"/>
    </source>
</evidence>
<dbReference type="GO" id="GO:0005737">
    <property type="term" value="C:cytoplasm"/>
    <property type="evidence" value="ECO:0007669"/>
    <property type="project" value="UniProtKB-ARBA"/>
</dbReference>
<protein>
    <recommendedName>
        <fullName evidence="2">MABP domain-containing protein</fullName>
    </recommendedName>
</protein>
<evidence type="ECO:0000313" key="4">
    <source>
        <dbReference type="Proteomes" id="UP000177870"/>
    </source>
</evidence>
<dbReference type="PROSITE" id="PS51498">
    <property type="entry name" value="MABP"/>
    <property type="match status" value="1"/>
</dbReference>
<keyword evidence="1" id="KW-0732">Signal</keyword>
<dbReference type="Gene3D" id="2.100.10.50">
    <property type="match status" value="2"/>
</dbReference>
<feature type="signal peptide" evidence="1">
    <location>
        <begin position="1"/>
        <end position="21"/>
    </location>
</feature>
<feature type="domain" description="MABP" evidence="2">
    <location>
        <begin position="230"/>
        <end position="368"/>
    </location>
</feature>
<dbReference type="AlphaFoldDB" id="A0A1D8TS48"/>
<sequence length="368" mass="40477">MKIRFLGFILLFLTVLTSSCAAPYKGEINKIIEVLDKAIGTLDRASSDWQKVLEETRDEIISETQSTIKNEINGIIQEGIASAGAEFRCNFDFARVRARYELIDLRNSLASQVGIQLIPSSREPELCQVNPSSINLSLPPQRRSELKIAGYDFDQGGLQLVLRSGSQEEDVSAYLAKPTHYLLTVNLGSNGIGQKISPVSDKLILRADGKEISSINIIQPTKQPPKPDNSAFITDLYVSSERSSGNRCPSGMTWISQDLNQGSGGNYIYLCYDRGGTTPITDLRVTSSGSAGNICGSGWKWINKDLNKGAKGDYIYFCYRTDGNSPIKEIKFTSRSSAGNVCGSGWEWINKDLNKGAGGKYIYTCYQK</sequence>
<evidence type="ECO:0000256" key="1">
    <source>
        <dbReference type="SAM" id="SignalP"/>
    </source>
</evidence>
<accession>A0A1D8TS48</accession>
<dbReference type="EMBL" id="CP017599">
    <property type="protein sequence ID" value="AOX00491.1"/>
    <property type="molecule type" value="Genomic_DNA"/>
</dbReference>
<name>A0A1D8TS48_9CYAN</name>
<gene>
    <name evidence="3" type="ORF">BJP34_14425</name>
</gene>
<dbReference type="PROSITE" id="PS51257">
    <property type="entry name" value="PROKAR_LIPOPROTEIN"/>
    <property type="match status" value="1"/>
</dbReference>